<evidence type="ECO:0000259" key="1">
    <source>
        <dbReference type="Pfam" id="PF13503"/>
    </source>
</evidence>
<dbReference type="Pfam" id="PF13503">
    <property type="entry name" value="DUF4123"/>
    <property type="match status" value="1"/>
</dbReference>
<accession>A0A5D0EMB3</accession>
<gene>
    <name evidence="2" type="ORF">ACT75_06800</name>
</gene>
<dbReference type="EMBL" id="CP012959">
    <property type="protein sequence ID" value="AMQ95146.1"/>
    <property type="molecule type" value="Genomic_DNA"/>
</dbReference>
<evidence type="ECO:0000313" key="2">
    <source>
        <dbReference type="EMBL" id="AMQ95146.1"/>
    </source>
</evidence>
<organism evidence="2 3">
    <name type="scientific">Aggregatibacter actinomycetemcomitans</name>
    <name type="common">Actinobacillus actinomycetemcomitans</name>
    <name type="synonym">Haemophilus actinomycetemcomitans</name>
    <dbReference type="NCBI Taxonomy" id="714"/>
    <lineage>
        <taxon>Bacteria</taxon>
        <taxon>Pseudomonadati</taxon>
        <taxon>Pseudomonadota</taxon>
        <taxon>Gammaproteobacteria</taxon>
        <taxon>Pasteurellales</taxon>
        <taxon>Pasteurellaceae</taxon>
        <taxon>Aggregatibacter</taxon>
    </lineage>
</organism>
<dbReference type="KEGG" id="aact:ACT75_06800"/>
<evidence type="ECO:0000313" key="3">
    <source>
        <dbReference type="Proteomes" id="UP000072236"/>
    </source>
</evidence>
<reference evidence="2 3" key="1">
    <citation type="submission" date="2015-10" db="EMBL/GenBank/DDBJ databases">
        <title>Tn-seq of a polymicrobial infection.</title>
        <authorList>
            <person name="Stacy A."/>
            <person name="Rumbaugh K.P."/>
            <person name="Whiteley M."/>
        </authorList>
    </citation>
    <scope>NUCLEOTIDE SEQUENCE [LARGE SCALE GENOMIC DNA]</scope>
    <source>
        <strain evidence="2 3">624</strain>
    </source>
</reference>
<dbReference type="Proteomes" id="UP000072236">
    <property type="component" value="Chromosome"/>
</dbReference>
<proteinExistence type="predicted"/>
<dbReference type="OrthoDB" id="6112377at2"/>
<protein>
    <recommendedName>
        <fullName evidence="1">DUF4123 domain-containing protein</fullName>
    </recommendedName>
</protein>
<dbReference type="InterPro" id="IPR025391">
    <property type="entry name" value="DUF4123"/>
</dbReference>
<dbReference type="RefSeq" id="WP_005553817.1">
    <property type="nucleotide sequence ID" value="NZ_JABJZC010000016.1"/>
</dbReference>
<dbReference type="AlphaFoldDB" id="A0A5D0EMB3"/>
<sequence>MRKITFGFTCKNIKSACIIPLLPLPLETYFQRHGDETFIKPLKTLAQDLSENNPLIIFNPNQYQENEKSTTACLTKTEFLLRREDERTPFLLQPIPDAIKPYLWAGDSQSQCYAIINAEVSFWFPTRFEVDDIRYACLFKGKKGEIRKKTAPYLLQLPENHPFVEELCSESPRGKEGEDGFQQWNKNFGYFFRSCAPFDELLHHFRKFIYMKTYDGHLLYFRFYNPIVLEQYFDRLMYYPKKLATFWGTGLIDSFILPKGENVLCYTPNVDFSQVTPAKRRFDKFEMKDFIEQKNKEHFVKLVDDILETSPFLLDKYTRKDIETIVTYHHDISKKYNIRQSITIGFFTLVTLLYGKTIDALDSGGIINSLLQSSYLTELNKIYYIQQRLEFLEGKGVIHDLFEGPHGNK</sequence>
<name>A0A5D0EMB3_AGGAC</name>
<feature type="domain" description="DUF4123" evidence="1">
    <location>
        <begin position="112"/>
        <end position="235"/>
    </location>
</feature>